<feature type="transmembrane region" description="Helical" evidence="1">
    <location>
        <begin position="103"/>
        <end position="120"/>
    </location>
</feature>
<comment type="caution">
    <text evidence="3">The sequence shown here is derived from an EMBL/GenBank/DDBJ whole genome shotgun (WGS) entry which is preliminary data.</text>
</comment>
<sequence length="345" mass="39608">MAASNYLSYTAREFAMDKDFQEWVLHPELRNVYWETWLGQHPEKEPIISDARQLVHSIRFKSYTLSATDKEQLWDAVWSGMAEEETDKDPVVSTPWWKYTWKYAAAVLLGILVAGAWWWMQSPGTEQTILSTHTKLGETRRLLLPDSSEVTLNADSRLLYAITGSGKREVWLDGEAFFHVKHTTSGQKFIVHTYDNLNVEVIGTQFNVNSTGKEIVVVLQQGSILLNIGEPGKGKATELYLHPGEMLRYNKQDGDYVKKSVDADHYTSWHTGRLIMDDFTLADAAIFMQQVFGKTLIVRDSQLLKYKVSGSMPIIYNPDTMMTQLGKVFRMQFNQRGDEVWIHKQ</sequence>
<keyword evidence="4" id="KW-1185">Reference proteome</keyword>
<gene>
    <name evidence="3" type="ORF">KE626_22525</name>
</gene>
<dbReference type="InterPro" id="IPR012373">
    <property type="entry name" value="Ferrdict_sens_TM"/>
</dbReference>
<dbReference type="Pfam" id="PF04773">
    <property type="entry name" value="FecR"/>
    <property type="match status" value="1"/>
</dbReference>
<proteinExistence type="predicted"/>
<keyword evidence="1" id="KW-0472">Membrane</keyword>
<reference evidence="3 4" key="1">
    <citation type="submission" date="2021-04" db="EMBL/GenBank/DDBJ databases">
        <title>Chitinophaga sp. nov., isolated from the rhizosphere soil.</title>
        <authorList>
            <person name="He S."/>
        </authorList>
    </citation>
    <scope>NUCLEOTIDE SEQUENCE [LARGE SCALE GENOMIC DNA]</scope>
    <source>
        <strain evidence="3 4">2R12</strain>
    </source>
</reference>
<evidence type="ECO:0000256" key="1">
    <source>
        <dbReference type="SAM" id="Phobius"/>
    </source>
</evidence>
<keyword evidence="1" id="KW-0812">Transmembrane</keyword>
<dbReference type="Proteomes" id="UP000676386">
    <property type="component" value="Unassembled WGS sequence"/>
</dbReference>
<keyword evidence="1" id="KW-1133">Transmembrane helix</keyword>
<dbReference type="PANTHER" id="PTHR30273">
    <property type="entry name" value="PERIPLASMIC SIGNAL SENSOR AND SIGMA FACTOR ACTIVATOR FECR-RELATED"/>
    <property type="match status" value="1"/>
</dbReference>
<dbReference type="InterPro" id="IPR006860">
    <property type="entry name" value="FecR"/>
</dbReference>
<name>A0ABS5J4W1_9BACT</name>
<dbReference type="Gene3D" id="2.60.120.1440">
    <property type="match status" value="1"/>
</dbReference>
<organism evidence="3 4">
    <name type="scientific">Chitinophaga hostae</name>
    <dbReference type="NCBI Taxonomy" id="2831022"/>
    <lineage>
        <taxon>Bacteria</taxon>
        <taxon>Pseudomonadati</taxon>
        <taxon>Bacteroidota</taxon>
        <taxon>Chitinophagia</taxon>
        <taxon>Chitinophagales</taxon>
        <taxon>Chitinophagaceae</taxon>
        <taxon>Chitinophaga</taxon>
    </lineage>
</organism>
<dbReference type="PANTHER" id="PTHR30273:SF2">
    <property type="entry name" value="PROTEIN FECR"/>
    <property type="match status" value="1"/>
</dbReference>
<evidence type="ECO:0000313" key="4">
    <source>
        <dbReference type="Proteomes" id="UP000676386"/>
    </source>
</evidence>
<feature type="domain" description="FecR protein" evidence="2">
    <location>
        <begin position="133"/>
        <end position="224"/>
    </location>
</feature>
<accession>A0ABS5J4W1</accession>
<dbReference type="PIRSF" id="PIRSF018266">
    <property type="entry name" value="FecR"/>
    <property type="match status" value="1"/>
</dbReference>
<evidence type="ECO:0000313" key="3">
    <source>
        <dbReference type="EMBL" id="MBS0030118.1"/>
    </source>
</evidence>
<protein>
    <submittedName>
        <fullName evidence="3">FecR domain-containing protein</fullName>
    </submittedName>
</protein>
<dbReference type="EMBL" id="JAGTXB010000012">
    <property type="protein sequence ID" value="MBS0030118.1"/>
    <property type="molecule type" value="Genomic_DNA"/>
</dbReference>
<dbReference type="RefSeq" id="WP_211975257.1">
    <property type="nucleotide sequence ID" value="NZ_CBFHAM010000062.1"/>
</dbReference>
<evidence type="ECO:0000259" key="2">
    <source>
        <dbReference type="Pfam" id="PF04773"/>
    </source>
</evidence>